<organism evidence="2 3">
    <name type="scientific">Protopolystoma xenopodis</name>
    <dbReference type="NCBI Taxonomy" id="117903"/>
    <lineage>
        <taxon>Eukaryota</taxon>
        <taxon>Metazoa</taxon>
        <taxon>Spiralia</taxon>
        <taxon>Lophotrochozoa</taxon>
        <taxon>Platyhelminthes</taxon>
        <taxon>Monogenea</taxon>
        <taxon>Polyopisthocotylea</taxon>
        <taxon>Polystomatidea</taxon>
        <taxon>Polystomatidae</taxon>
        <taxon>Protopolystoma</taxon>
    </lineage>
</organism>
<sequence length="122" mass="12996">MVSTLDSESSDPSSNLGGTFSLRPASHARQTMLQMQAEGDFRTICTPSPVALFGQLSLSHKTTLSVRLCSRDRVVKAMDLKFVGLSPAQVQILSATGSALVAPPPSAQQKLLSVTYMPAEVF</sequence>
<proteinExistence type="predicted"/>
<comment type="caution">
    <text evidence="2">The sequence shown here is derived from an EMBL/GenBank/DDBJ whole genome shotgun (WGS) entry which is preliminary data.</text>
</comment>
<name>A0A448WU93_9PLAT</name>
<feature type="compositionally biased region" description="Low complexity" evidence="1">
    <location>
        <begin position="1"/>
        <end position="14"/>
    </location>
</feature>
<evidence type="ECO:0000256" key="1">
    <source>
        <dbReference type="SAM" id="MobiDB-lite"/>
    </source>
</evidence>
<accession>A0A448WU93</accession>
<dbReference type="EMBL" id="CAAALY010046479">
    <property type="protein sequence ID" value="VEL20443.1"/>
    <property type="molecule type" value="Genomic_DNA"/>
</dbReference>
<dbReference type="Proteomes" id="UP000784294">
    <property type="component" value="Unassembled WGS sequence"/>
</dbReference>
<reference evidence="2" key="1">
    <citation type="submission" date="2018-11" db="EMBL/GenBank/DDBJ databases">
        <authorList>
            <consortium name="Pathogen Informatics"/>
        </authorList>
    </citation>
    <scope>NUCLEOTIDE SEQUENCE</scope>
</reference>
<protein>
    <submittedName>
        <fullName evidence="2">Uncharacterized protein</fullName>
    </submittedName>
</protein>
<keyword evidence="3" id="KW-1185">Reference proteome</keyword>
<dbReference type="AlphaFoldDB" id="A0A448WU93"/>
<evidence type="ECO:0000313" key="3">
    <source>
        <dbReference type="Proteomes" id="UP000784294"/>
    </source>
</evidence>
<feature type="region of interest" description="Disordered" evidence="1">
    <location>
        <begin position="1"/>
        <end position="22"/>
    </location>
</feature>
<gene>
    <name evidence="2" type="ORF">PXEA_LOCUS13883</name>
</gene>
<evidence type="ECO:0000313" key="2">
    <source>
        <dbReference type="EMBL" id="VEL20443.1"/>
    </source>
</evidence>